<dbReference type="GO" id="GO:0006414">
    <property type="term" value="P:translational elongation"/>
    <property type="evidence" value="ECO:0007669"/>
    <property type="project" value="InterPro"/>
</dbReference>
<dbReference type="CDD" id="cd05831">
    <property type="entry name" value="Ribosomal_P1"/>
    <property type="match status" value="1"/>
</dbReference>
<organism evidence="7 8">
    <name type="scientific">Coptis chinensis</name>
    <dbReference type="NCBI Taxonomy" id="261450"/>
    <lineage>
        <taxon>Eukaryota</taxon>
        <taxon>Viridiplantae</taxon>
        <taxon>Streptophyta</taxon>
        <taxon>Embryophyta</taxon>
        <taxon>Tracheophyta</taxon>
        <taxon>Spermatophyta</taxon>
        <taxon>Magnoliopsida</taxon>
        <taxon>Ranunculales</taxon>
        <taxon>Ranunculaceae</taxon>
        <taxon>Coptidoideae</taxon>
        <taxon>Coptis</taxon>
    </lineage>
</organism>
<dbReference type="GO" id="GO:0002181">
    <property type="term" value="P:cytoplasmic translation"/>
    <property type="evidence" value="ECO:0007669"/>
    <property type="project" value="TreeGrafter"/>
</dbReference>
<proteinExistence type="inferred from homology"/>
<comment type="function">
    <text evidence="1">Plays an important role in the elongation step of protein synthesis.</text>
</comment>
<dbReference type="GO" id="GO:0043021">
    <property type="term" value="F:ribonucleoprotein complex binding"/>
    <property type="evidence" value="ECO:0007669"/>
    <property type="project" value="TreeGrafter"/>
</dbReference>
<dbReference type="GO" id="GO:0030295">
    <property type="term" value="F:protein kinase activator activity"/>
    <property type="evidence" value="ECO:0007669"/>
    <property type="project" value="TreeGrafter"/>
</dbReference>
<dbReference type="FunFam" id="1.10.10.1410:FF:000001">
    <property type="entry name" value="60S acidic ribosomal protein P1"/>
    <property type="match status" value="1"/>
</dbReference>
<dbReference type="AlphaFoldDB" id="A0A835HJH8"/>
<keyword evidence="5" id="KW-0687">Ribonucleoprotein</keyword>
<dbReference type="OrthoDB" id="2194681at2759"/>
<dbReference type="InterPro" id="IPR027534">
    <property type="entry name" value="Ribosomal_P1/P2"/>
</dbReference>
<dbReference type="GO" id="GO:0003735">
    <property type="term" value="F:structural constituent of ribosome"/>
    <property type="evidence" value="ECO:0007669"/>
    <property type="project" value="InterPro"/>
</dbReference>
<evidence type="ECO:0000256" key="4">
    <source>
        <dbReference type="ARBA" id="ARBA00022980"/>
    </source>
</evidence>
<dbReference type="Gene3D" id="1.10.10.1410">
    <property type="match status" value="1"/>
</dbReference>
<reference evidence="7 8" key="1">
    <citation type="submission" date="2020-10" db="EMBL/GenBank/DDBJ databases">
        <title>The Coptis chinensis genome and diversification of protoberbering-type alkaloids.</title>
        <authorList>
            <person name="Wang B."/>
            <person name="Shu S."/>
            <person name="Song C."/>
            <person name="Liu Y."/>
        </authorList>
    </citation>
    <scope>NUCLEOTIDE SEQUENCE [LARGE SCALE GENOMIC DNA]</scope>
    <source>
        <strain evidence="7">HL-2020</strain>
        <tissue evidence="7">Leaf</tissue>
    </source>
</reference>
<gene>
    <name evidence="7" type="ORF">IFM89_023799</name>
</gene>
<evidence type="ECO:0000256" key="3">
    <source>
        <dbReference type="ARBA" id="ARBA00011266"/>
    </source>
</evidence>
<dbReference type="Proteomes" id="UP000631114">
    <property type="component" value="Unassembled WGS sequence"/>
</dbReference>
<accession>A0A835HJH8</accession>
<protein>
    <recommendedName>
        <fullName evidence="9">60S acidic ribosomal protein P1</fullName>
    </recommendedName>
</protein>
<dbReference type="PANTHER" id="PTHR45696">
    <property type="entry name" value="60S ACIDIC RIBOSOMAL PROTEIN P1"/>
    <property type="match status" value="1"/>
</dbReference>
<dbReference type="InterPro" id="IPR038716">
    <property type="entry name" value="P1/P2_N_sf"/>
</dbReference>
<feature type="compositionally biased region" description="Acidic residues" evidence="6">
    <location>
        <begin position="92"/>
        <end position="101"/>
    </location>
</feature>
<feature type="region of interest" description="Disordered" evidence="6">
    <location>
        <begin position="81"/>
        <end position="107"/>
    </location>
</feature>
<evidence type="ECO:0008006" key="9">
    <source>
        <dbReference type="Google" id="ProtNLM"/>
    </source>
</evidence>
<comment type="similarity">
    <text evidence="2">Belongs to the eukaryotic ribosomal protein P1/P2 family.</text>
</comment>
<name>A0A835HJH8_9MAGN</name>
<comment type="caution">
    <text evidence="7">The sequence shown here is derived from an EMBL/GenBank/DDBJ whole genome shotgun (WGS) entry which is preliminary data.</text>
</comment>
<evidence type="ECO:0000256" key="1">
    <source>
        <dbReference type="ARBA" id="ARBA00003362"/>
    </source>
</evidence>
<keyword evidence="4" id="KW-0689">Ribosomal protein</keyword>
<dbReference type="HAMAP" id="MF_01478">
    <property type="entry name" value="Ribosomal_L12_arch"/>
    <property type="match status" value="1"/>
</dbReference>
<dbReference type="PANTHER" id="PTHR45696:SF10">
    <property type="entry name" value="LARGE RIBOSOMAL SUBUNIT PROTEIN P1"/>
    <property type="match status" value="1"/>
</dbReference>
<dbReference type="GO" id="GO:0022625">
    <property type="term" value="C:cytosolic large ribosomal subunit"/>
    <property type="evidence" value="ECO:0007669"/>
    <property type="project" value="TreeGrafter"/>
</dbReference>
<evidence type="ECO:0000256" key="5">
    <source>
        <dbReference type="ARBA" id="ARBA00023274"/>
    </source>
</evidence>
<sequence>MSTASELACTYACMLLHDEGIPVTAEKIVAVVKAANVQVEAYWPGLFAKLVQKKNIEDMIMNGSSGGGGAPVAVAASVAVAAPEAEEKKEEPTEESDDESPLFDIFS</sequence>
<evidence type="ECO:0000256" key="6">
    <source>
        <dbReference type="SAM" id="MobiDB-lite"/>
    </source>
</evidence>
<keyword evidence="8" id="KW-1185">Reference proteome</keyword>
<dbReference type="EMBL" id="JADFTS010000006">
    <property type="protein sequence ID" value="KAF9601880.1"/>
    <property type="molecule type" value="Genomic_DNA"/>
</dbReference>
<evidence type="ECO:0000313" key="7">
    <source>
        <dbReference type="EMBL" id="KAF9601880.1"/>
    </source>
</evidence>
<comment type="subunit">
    <text evidence="3">P1 and P2 exist as dimers at the large ribosomal subunit.</text>
</comment>
<evidence type="ECO:0000256" key="2">
    <source>
        <dbReference type="ARBA" id="ARBA00005436"/>
    </source>
</evidence>
<evidence type="ECO:0000313" key="8">
    <source>
        <dbReference type="Proteomes" id="UP000631114"/>
    </source>
</evidence>
<dbReference type="Pfam" id="PF00428">
    <property type="entry name" value="Ribosomal_60s"/>
    <property type="match status" value="1"/>
</dbReference>